<name>A0A182WMP6_9DIPT</name>
<reference evidence="2" key="1">
    <citation type="submission" date="2013-03" db="EMBL/GenBank/DDBJ databases">
        <title>The Genome Sequence of Anopheles minimus MINIMUS1.</title>
        <authorList>
            <consortium name="The Broad Institute Genomics Platform"/>
            <person name="Neafsey D.E."/>
            <person name="Walton C."/>
            <person name="Walker B."/>
            <person name="Young S.K."/>
            <person name="Zeng Q."/>
            <person name="Gargeya S."/>
            <person name="Fitzgerald M."/>
            <person name="Haas B."/>
            <person name="Abouelleil A."/>
            <person name="Allen A.W."/>
            <person name="Alvarado L."/>
            <person name="Arachchi H.M."/>
            <person name="Berlin A.M."/>
            <person name="Chapman S.B."/>
            <person name="Gainer-Dewar J."/>
            <person name="Goldberg J."/>
            <person name="Griggs A."/>
            <person name="Gujja S."/>
            <person name="Hansen M."/>
            <person name="Howarth C."/>
            <person name="Imamovic A."/>
            <person name="Ireland A."/>
            <person name="Larimer J."/>
            <person name="McCowan C."/>
            <person name="Murphy C."/>
            <person name="Pearson M."/>
            <person name="Poon T.W."/>
            <person name="Priest M."/>
            <person name="Roberts A."/>
            <person name="Saif S."/>
            <person name="Shea T."/>
            <person name="Sisk P."/>
            <person name="Sykes S."/>
            <person name="Wortman J."/>
            <person name="Nusbaum C."/>
            <person name="Birren B."/>
        </authorList>
    </citation>
    <scope>NUCLEOTIDE SEQUENCE [LARGE SCALE GENOMIC DNA]</scope>
    <source>
        <strain evidence="2">MINIMUS1</strain>
    </source>
</reference>
<dbReference type="EnsemblMetazoa" id="AMIN014011-RA">
    <property type="protein sequence ID" value="AMIN014011-PA"/>
    <property type="gene ID" value="AMIN014011"/>
</dbReference>
<protein>
    <submittedName>
        <fullName evidence="1">Uncharacterized protein</fullName>
    </submittedName>
</protein>
<dbReference type="VEuPathDB" id="VectorBase:AMIN014011"/>
<reference evidence="1" key="2">
    <citation type="submission" date="2020-05" db="UniProtKB">
        <authorList>
            <consortium name="EnsemblMetazoa"/>
        </authorList>
    </citation>
    <scope>IDENTIFICATION</scope>
    <source>
        <strain evidence="1">MINIMUS1</strain>
    </source>
</reference>
<dbReference type="Proteomes" id="UP000075920">
    <property type="component" value="Unassembled WGS sequence"/>
</dbReference>
<proteinExistence type="predicted"/>
<organism evidence="1 2">
    <name type="scientific">Anopheles minimus</name>
    <dbReference type="NCBI Taxonomy" id="112268"/>
    <lineage>
        <taxon>Eukaryota</taxon>
        <taxon>Metazoa</taxon>
        <taxon>Ecdysozoa</taxon>
        <taxon>Arthropoda</taxon>
        <taxon>Hexapoda</taxon>
        <taxon>Insecta</taxon>
        <taxon>Pterygota</taxon>
        <taxon>Neoptera</taxon>
        <taxon>Endopterygota</taxon>
        <taxon>Diptera</taxon>
        <taxon>Nematocera</taxon>
        <taxon>Culicoidea</taxon>
        <taxon>Culicidae</taxon>
        <taxon>Anophelinae</taxon>
        <taxon>Anopheles</taxon>
    </lineage>
</organism>
<sequence>MHETLCQTFVTITCTGFIGFSSSGSHSKSHKPMWHNQVENGAHFLIVGILRLTGRK</sequence>
<keyword evidence="2" id="KW-1185">Reference proteome</keyword>
<accession>A0A182WMP6</accession>
<evidence type="ECO:0000313" key="2">
    <source>
        <dbReference type="Proteomes" id="UP000075920"/>
    </source>
</evidence>
<evidence type="ECO:0000313" key="1">
    <source>
        <dbReference type="EnsemblMetazoa" id="AMIN014011-PA"/>
    </source>
</evidence>
<dbReference type="AlphaFoldDB" id="A0A182WMP6"/>